<name>A0A8J3RJJ7_9ACTN</name>
<reference evidence="1 2" key="1">
    <citation type="submission" date="2021-01" db="EMBL/GenBank/DDBJ databases">
        <title>Whole genome shotgun sequence of Planobispora longispora NBRC 13918.</title>
        <authorList>
            <person name="Komaki H."/>
            <person name="Tamura T."/>
        </authorList>
    </citation>
    <scope>NUCLEOTIDE SEQUENCE [LARGE SCALE GENOMIC DNA]</scope>
    <source>
        <strain evidence="1 2">NBRC 13918</strain>
    </source>
</reference>
<organism evidence="1 2">
    <name type="scientific">Planobispora longispora</name>
    <dbReference type="NCBI Taxonomy" id="28887"/>
    <lineage>
        <taxon>Bacteria</taxon>
        <taxon>Bacillati</taxon>
        <taxon>Actinomycetota</taxon>
        <taxon>Actinomycetes</taxon>
        <taxon>Streptosporangiales</taxon>
        <taxon>Streptosporangiaceae</taxon>
        <taxon>Planobispora</taxon>
    </lineage>
</organism>
<dbReference type="AlphaFoldDB" id="A0A8J3RJJ7"/>
<evidence type="ECO:0000313" key="1">
    <source>
        <dbReference type="EMBL" id="GIH76124.1"/>
    </source>
</evidence>
<dbReference type="EMBL" id="BOOH01000019">
    <property type="protein sequence ID" value="GIH76124.1"/>
    <property type="molecule type" value="Genomic_DNA"/>
</dbReference>
<comment type="caution">
    <text evidence="1">The sequence shown here is derived from an EMBL/GenBank/DDBJ whole genome shotgun (WGS) entry which is preliminary data.</text>
</comment>
<proteinExistence type="predicted"/>
<gene>
    <name evidence="1" type="ORF">Plo01_25530</name>
</gene>
<dbReference type="Proteomes" id="UP000616724">
    <property type="component" value="Unassembled WGS sequence"/>
</dbReference>
<dbReference type="RefSeq" id="WP_203890736.1">
    <property type="nucleotide sequence ID" value="NZ_BOOH01000019.1"/>
</dbReference>
<accession>A0A8J3RJJ7</accession>
<protein>
    <submittedName>
        <fullName evidence="1">Uncharacterized protein</fullName>
    </submittedName>
</protein>
<keyword evidence="2" id="KW-1185">Reference proteome</keyword>
<evidence type="ECO:0000313" key="2">
    <source>
        <dbReference type="Proteomes" id="UP000616724"/>
    </source>
</evidence>
<sequence length="97" mass="10828">MSMAAPSPFASAGTAQKILYTVKRPSLRIEPKLKRRRAERPTPTVQVVVKGPWVKVASNSPITKPPSIEDEFSMFYDESLDLADSSFDFAHETMLDD</sequence>